<dbReference type="InterPro" id="IPR001680">
    <property type="entry name" value="WD40_rpt"/>
</dbReference>
<proteinExistence type="predicted"/>
<dbReference type="Gene3D" id="2.130.10.10">
    <property type="entry name" value="YVTN repeat-like/Quinoprotein amine dehydrogenase"/>
    <property type="match status" value="2"/>
</dbReference>
<keyword evidence="2" id="KW-0175">Coiled coil</keyword>
<sequence length="418" mass="47710">MDQHEKALLHSVENATTEVNTLRSQLERAEKRLEYAQSELALIRAIKTTNVETMDRGTKRKFDEKQHKDLISLMCKNAYPYPVNFQKSYYISSQHDKKLRSLALCPVNDKLFATSAMDGIVNLWEVISWGEEVNLNSSTNCLTPEQCRWPEDIAWHPDGDRIFSVYNANSLDSQISIMYLSRVGEDPEEMNDINFLEHKPHTKGIINNISFMPWENTCFVTGGSDHVVILWSENGEDDWRPKTLHKNLHAAMVMGVSGMQQKQIVLSVGKDKRIVGYDVCAEREDFTHIIDSRCLSVIPNPCDYNLFMVQAGASEKQLRLFDIRTKQKELHTFGWTQAITLEARTNLINQAWSPNGMYITSGSSYEMIHIFDIRCNGQNPSQSLQAHQKGISKVSWLQSLPLLISMSSDNNIGLHKLV</sequence>
<dbReference type="PROSITE" id="PS50082">
    <property type="entry name" value="WD_REPEATS_2"/>
    <property type="match status" value="1"/>
</dbReference>
<dbReference type="KEGG" id="lang:109326912"/>
<organism evidence="3 4">
    <name type="scientific">Lupinus angustifolius</name>
    <name type="common">Narrow-leaved blue lupine</name>
    <dbReference type="NCBI Taxonomy" id="3871"/>
    <lineage>
        <taxon>Eukaryota</taxon>
        <taxon>Viridiplantae</taxon>
        <taxon>Streptophyta</taxon>
        <taxon>Embryophyta</taxon>
        <taxon>Tracheophyta</taxon>
        <taxon>Spermatophyta</taxon>
        <taxon>Magnoliopsida</taxon>
        <taxon>eudicotyledons</taxon>
        <taxon>Gunneridae</taxon>
        <taxon>Pentapetalae</taxon>
        <taxon>rosids</taxon>
        <taxon>fabids</taxon>
        <taxon>Fabales</taxon>
        <taxon>Fabaceae</taxon>
        <taxon>Papilionoideae</taxon>
        <taxon>50 kb inversion clade</taxon>
        <taxon>genistoids sensu lato</taxon>
        <taxon>core genistoids</taxon>
        <taxon>Genisteae</taxon>
        <taxon>Lupinus</taxon>
    </lineage>
</organism>
<gene>
    <name evidence="3" type="ORF">TanjilG_20321</name>
</gene>
<dbReference type="STRING" id="3871.A0A1J7HZP5"/>
<dbReference type="InterPro" id="IPR036322">
    <property type="entry name" value="WD40_repeat_dom_sf"/>
</dbReference>
<accession>A0A1J7HZP5</accession>
<dbReference type="OMA" id="DEENKWT"/>
<dbReference type="OrthoDB" id="1897642at2759"/>
<evidence type="ECO:0000313" key="3">
    <source>
        <dbReference type="EMBL" id="OIW18266.1"/>
    </source>
</evidence>
<dbReference type="Proteomes" id="UP000188354">
    <property type="component" value="Chromosome LG01"/>
</dbReference>
<feature type="repeat" description="WD" evidence="1">
    <location>
        <begin position="92"/>
        <end position="126"/>
    </location>
</feature>
<keyword evidence="1" id="KW-0853">WD repeat</keyword>
<protein>
    <submittedName>
        <fullName evidence="3">Uncharacterized protein</fullName>
    </submittedName>
</protein>
<dbReference type="Gramene" id="OIW18266">
    <property type="protein sequence ID" value="OIW18266"/>
    <property type="gene ID" value="TanjilG_20321"/>
</dbReference>
<reference evidence="3 4" key="1">
    <citation type="journal article" date="2017" name="Plant Biotechnol. J.">
        <title>A comprehensive draft genome sequence for lupin (Lupinus angustifolius), an emerging health food: insights into plant-microbe interactions and legume evolution.</title>
        <authorList>
            <person name="Hane J.K."/>
            <person name="Ming Y."/>
            <person name="Kamphuis L.G."/>
            <person name="Nelson M.N."/>
            <person name="Garg G."/>
            <person name="Atkins C.A."/>
            <person name="Bayer P.E."/>
            <person name="Bravo A."/>
            <person name="Bringans S."/>
            <person name="Cannon S."/>
            <person name="Edwards D."/>
            <person name="Foley R."/>
            <person name="Gao L.L."/>
            <person name="Harrison M.J."/>
            <person name="Huang W."/>
            <person name="Hurgobin B."/>
            <person name="Li S."/>
            <person name="Liu C.W."/>
            <person name="McGrath A."/>
            <person name="Morahan G."/>
            <person name="Murray J."/>
            <person name="Weller J."/>
            <person name="Jian J."/>
            <person name="Singh K.B."/>
        </authorList>
    </citation>
    <scope>NUCLEOTIDE SEQUENCE [LARGE SCALE GENOMIC DNA]</scope>
    <source>
        <strain evidence="4">cv. Tanjil</strain>
        <tissue evidence="3">Whole plant</tissue>
    </source>
</reference>
<evidence type="ECO:0000313" key="4">
    <source>
        <dbReference type="Proteomes" id="UP000188354"/>
    </source>
</evidence>
<dbReference type="InterPro" id="IPR015943">
    <property type="entry name" value="WD40/YVTN_repeat-like_dom_sf"/>
</dbReference>
<dbReference type="EMBL" id="CM007361">
    <property type="protein sequence ID" value="OIW18266.1"/>
    <property type="molecule type" value="Genomic_DNA"/>
</dbReference>
<dbReference type="SMART" id="SM00320">
    <property type="entry name" value="WD40"/>
    <property type="match status" value="5"/>
</dbReference>
<keyword evidence="4" id="KW-1185">Reference proteome</keyword>
<dbReference type="Pfam" id="PF00400">
    <property type="entry name" value="WD40"/>
    <property type="match status" value="2"/>
</dbReference>
<dbReference type="PANTHER" id="PTHR47232">
    <property type="entry name" value="TRANSDUCIN FAMILY PROTEIN / WD-40 REPEAT FAMILY PROTEIN"/>
    <property type="match status" value="1"/>
</dbReference>
<evidence type="ECO:0000256" key="2">
    <source>
        <dbReference type="SAM" id="Coils"/>
    </source>
</evidence>
<dbReference type="AlphaFoldDB" id="A0A1J7HZP5"/>
<name>A0A1J7HZP5_LUPAN</name>
<dbReference type="SUPFAM" id="SSF50978">
    <property type="entry name" value="WD40 repeat-like"/>
    <property type="match status" value="1"/>
</dbReference>
<dbReference type="PANTHER" id="PTHR47232:SF1">
    <property type="entry name" value="TRANSDUCIN FAMILY PROTEIN _ WD-40 REPEAT FAMILY PROTEIN"/>
    <property type="match status" value="1"/>
</dbReference>
<feature type="coiled-coil region" evidence="2">
    <location>
        <begin position="12"/>
        <end position="46"/>
    </location>
</feature>
<evidence type="ECO:0000256" key="1">
    <source>
        <dbReference type="PROSITE-ProRule" id="PRU00221"/>
    </source>
</evidence>